<keyword evidence="9" id="KW-1185">Reference proteome</keyword>
<keyword evidence="6" id="KW-0472">Membrane</keyword>
<dbReference type="RefSeq" id="XP_029236982.1">
    <property type="nucleotide sequence ID" value="XM_029383182.1"/>
</dbReference>
<dbReference type="SUPFAM" id="SSF53474">
    <property type="entry name" value="alpha/beta-Hydrolases"/>
    <property type="match status" value="1"/>
</dbReference>
<evidence type="ECO:0000256" key="5">
    <source>
        <dbReference type="ARBA" id="ARBA00023128"/>
    </source>
</evidence>
<evidence type="ECO:0000256" key="2">
    <source>
        <dbReference type="ARBA" id="ARBA00004240"/>
    </source>
</evidence>
<feature type="region of interest" description="Disordered" evidence="7">
    <location>
        <begin position="141"/>
        <end position="186"/>
    </location>
</feature>
<evidence type="ECO:0000313" key="9">
    <source>
        <dbReference type="Proteomes" id="UP000283634"/>
    </source>
</evidence>
<evidence type="ECO:0000256" key="1">
    <source>
        <dbReference type="ARBA" id="ARBA00004173"/>
    </source>
</evidence>
<keyword evidence="4" id="KW-0256">Endoplasmic reticulum</keyword>
<dbReference type="GO" id="GO:0005783">
    <property type="term" value="C:endoplasmic reticulum"/>
    <property type="evidence" value="ECO:0007669"/>
    <property type="project" value="UniProtKB-SubCell"/>
</dbReference>
<evidence type="ECO:0000313" key="8">
    <source>
        <dbReference type="EMBL" id="RNF02548.1"/>
    </source>
</evidence>
<evidence type="ECO:0000256" key="6">
    <source>
        <dbReference type="ARBA" id="ARBA00023136"/>
    </source>
</evidence>
<gene>
    <name evidence="8" type="ORF">TraAM80_06332</name>
</gene>
<dbReference type="VEuPathDB" id="TriTrypDB:TRSC58_00427"/>
<reference evidence="8 9" key="1">
    <citation type="journal article" date="2018" name="BMC Genomics">
        <title>Genomic comparison of Trypanosoma conorhini and Trypanosoma rangeli to Trypanosoma cruzi strains of high and low virulence.</title>
        <authorList>
            <person name="Bradwell K.R."/>
            <person name="Koparde V.N."/>
            <person name="Matveyev A.V."/>
            <person name="Serrano M.G."/>
            <person name="Alves J.M."/>
            <person name="Parikh H."/>
            <person name="Huang B."/>
            <person name="Lee V."/>
            <person name="Espinosa-Alvarez O."/>
            <person name="Ortiz P.A."/>
            <person name="Costa-Martins A.G."/>
            <person name="Teixeira M.M."/>
            <person name="Buck G.A."/>
        </authorList>
    </citation>
    <scope>NUCLEOTIDE SEQUENCE [LARGE SCALE GENOMIC DNA]</scope>
    <source>
        <strain evidence="8 9">AM80</strain>
    </source>
</reference>
<dbReference type="GO" id="GO:0016020">
    <property type="term" value="C:membrane"/>
    <property type="evidence" value="ECO:0007669"/>
    <property type="project" value="UniProtKB-SubCell"/>
</dbReference>
<dbReference type="Gene3D" id="3.40.50.1820">
    <property type="entry name" value="alpha/beta hydrolase"/>
    <property type="match status" value="1"/>
</dbReference>
<dbReference type="OMA" id="KSQWLTW"/>
<dbReference type="GeneID" id="40330265"/>
<evidence type="ECO:0008006" key="10">
    <source>
        <dbReference type="Google" id="ProtNLM"/>
    </source>
</evidence>
<keyword evidence="5" id="KW-0496">Mitochondrion</keyword>
<evidence type="ECO:0000256" key="7">
    <source>
        <dbReference type="SAM" id="MobiDB-lite"/>
    </source>
</evidence>
<comment type="caution">
    <text evidence="8">The sequence shown here is derived from an EMBL/GenBank/DDBJ whole genome shotgun (WGS) entry which is preliminary data.</text>
</comment>
<protein>
    <recommendedName>
        <fullName evidence="10">DUF676 domain-containing protein</fullName>
    </recommendedName>
</protein>
<organism evidence="8 9">
    <name type="scientific">Trypanosoma rangeli</name>
    <dbReference type="NCBI Taxonomy" id="5698"/>
    <lineage>
        <taxon>Eukaryota</taxon>
        <taxon>Discoba</taxon>
        <taxon>Euglenozoa</taxon>
        <taxon>Kinetoplastea</taxon>
        <taxon>Metakinetoplastina</taxon>
        <taxon>Trypanosomatida</taxon>
        <taxon>Trypanosomatidae</taxon>
        <taxon>Trypanosoma</taxon>
        <taxon>Herpetosoma</taxon>
    </lineage>
</organism>
<dbReference type="PANTHER" id="PTHR48182:SF2">
    <property type="entry name" value="PROTEIN SERAC1"/>
    <property type="match status" value="1"/>
</dbReference>
<dbReference type="EMBL" id="MKGL01000228">
    <property type="protein sequence ID" value="RNF02548.1"/>
    <property type="molecule type" value="Genomic_DNA"/>
</dbReference>
<evidence type="ECO:0000256" key="4">
    <source>
        <dbReference type="ARBA" id="ARBA00022824"/>
    </source>
</evidence>
<dbReference type="GO" id="GO:0005739">
    <property type="term" value="C:mitochondrion"/>
    <property type="evidence" value="ECO:0007669"/>
    <property type="project" value="UniProtKB-SubCell"/>
</dbReference>
<dbReference type="InterPro" id="IPR029058">
    <property type="entry name" value="AB_hydrolase_fold"/>
</dbReference>
<feature type="compositionally biased region" description="Basic and acidic residues" evidence="7">
    <location>
        <begin position="145"/>
        <end position="158"/>
    </location>
</feature>
<accession>A0A3R7K6I0</accession>
<dbReference type="PANTHER" id="PTHR48182">
    <property type="entry name" value="PROTEIN SERAC1"/>
    <property type="match status" value="1"/>
</dbReference>
<dbReference type="InterPro" id="IPR011990">
    <property type="entry name" value="TPR-like_helical_dom_sf"/>
</dbReference>
<proteinExistence type="predicted"/>
<dbReference type="SUPFAM" id="SSF48452">
    <property type="entry name" value="TPR-like"/>
    <property type="match status" value="1"/>
</dbReference>
<dbReference type="Gene3D" id="1.25.40.10">
    <property type="entry name" value="Tetratricopeptide repeat domain"/>
    <property type="match status" value="1"/>
</dbReference>
<evidence type="ECO:0000256" key="3">
    <source>
        <dbReference type="ARBA" id="ARBA00004370"/>
    </source>
</evidence>
<feature type="compositionally biased region" description="Low complexity" evidence="7">
    <location>
        <begin position="174"/>
        <end position="185"/>
    </location>
</feature>
<dbReference type="InterPro" id="IPR052374">
    <property type="entry name" value="SERAC1"/>
</dbReference>
<name>A0A3R7K6I0_TRYRA</name>
<comment type="subcellular location">
    <subcellularLocation>
        <location evidence="2">Endoplasmic reticulum</location>
    </subcellularLocation>
    <subcellularLocation>
        <location evidence="3">Membrane</location>
    </subcellularLocation>
    <subcellularLocation>
        <location evidence="1">Mitochondrion</location>
    </subcellularLocation>
</comment>
<dbReference type="OrthoDB" id="5086500at2759"/>
<sequence>MRASRSWWNSGDDSATLRYASFLSESADDAYPALAERVFLLYNSATREAKFDVVLLHGLGSDEFKCWTNADGLLWPAVFLPQEFPQCRILSAGYTHTLWNWSSSEKVRAKEMEEMVQREGEWTASSIRRWVAEALQGTYTAVGGDARDDGRREEREDPQASLADDALPPRSATSSSGEGEGEQQQLESCAANLAERLLSDAVGVGRRPVIFIVHSLGGLVVKQMIVQVDKAVSLRLADAKTSMDAATKQRWQGSGPLEASFLRLLRGIVFYATPHFGAPIASVVTGLKRYYQSIGGMVPSPLVAALGDHSREALLSLNEQFFRVIEGCSDTGYVHVLSFGETRRLNGVLRIVEPESANPAPDDLRFPFYLIDADHISINRPVSKEQPGYTILFGFLKRMQRSGLLDPKGDSKVATVAGENPRRQHEGEAIDKVAAAGAGEPSHGDVAIPHAENKDNLEVRMLLNLLDHRVRRLRAHAATLFGYMMPMQLNRLLALAKDIVDYAVTSFSLTENANEAYLLIPLRLIVYWAERAVSTLENFLLCQAECSVMHHFSALESRTLHDIDCGVAALRREWEWFHLQLCQPHFLPDSYLVVIFFSQSVTLAVADAMMNDVGCLLVLATRCVPEACGWKPDAAISWGSQETTAWLPPSVSMVGALLTGWMCLGVTRRYRCAIAAFQRLLRDLELLQRDKDNLPQGAATSFPRVRPRIQEANSTWWWSRGEGGDGSKAKTISAKGKNDLLQVFALLAHAGLCWSHFLLSQHAGVVTASMLPSADEYEGALHCSLMEGSRRYSLLERSLHLDSIMDRPFASIKRASVLAAVSRVEGKPHHTAAEENQKRSPVRAATLLKGAALRRGLTFIWDDVRHGESSEEAANRFTASVLVFWWIIERRAKLHDVIDSVNGGDVKETQDKGALDGRSSWVWENAHPRVKSQWLTWWCVTSDDSAKRSGEMNTGQLRLLTEALQLHNGNALALYLTGRHHLWRRQLTHAAEAYLRALESTRCFDNALYRVSAVGLGWVHLHLHRCGGFEGSGIDFLALQGAPSELRESWWLRQWEARTVHESQQCGATVTATEETNASNKDAVHHLTRASALFQAVLAFDPDNKGALCGMGRVKMLNVEAECTVAYSAASRHFATVLGETAAIPKMRWRRKLNWENDITAFDNWLWESRAAYWIGEIHRCSLETDIEARETQGCCTGDVKAWWEYAVQRCPQNDWALTALGLLCVQHPLQNHHNDAEMTRQCARGVELLQRSLAMNTNNTWTLWGLAHHSPDATQWQTCCMLLKKLLRK</sequence>
<dbReference type="Proteomes" id="UP000283634">
    <property type="component" value="Unassembled WGS sequence"/>
</dbReference>